<feature type="domain" description="Thioredoxin" evidence="6">
    <location>
        <begin position="43"/>
        <end position="182"/>
    </location>
</feature>
<dbReference type="GO" id="GO:0016209">
    <property type="term" value="F:antioxidant activity"/>
    <property type="evidence" value="ECO:0007669"/>
    <property type="project" value="InterPro"/>
</dbReference>
<evidence type="ECO:0000256" key="2">
    <source>
        <dbReference type="ARBA" id="ARBA00022748"/>
    </source>
</evidence>
<keyword evidence="8" id="KW-1185">Reference proteome</keyword>
<gene>
    <name evidence="7" type="primary">resA_1</name>
    <name evidence="7" type="ORF">BN983_00109</name>
</gene>
<keyword evidence="3" id="KW-0735">Signal-anchor</keyword>
<protein>
    <submittedName>
        <fullName evidence="7">Thiol-disulfide oxidoreductase ResA</fullName>
    </submittedName>
</protein>
<dbReference type="InterPro" id="IPR036249">
    <property type="entry name" value="Thioredoxin-like_sf"/>
</dbReference>
<dbReference type="Gene3D" id="3.40.30.10">
    <property type="entry name" value="Glutaredoxin"/>
    <property type="match status" value="1"/>
</dbReference>
<dbReference type="Pfam" id="PF00578">
    <property type="entry name" value="AhpC-TSA"/>
    <property type="match status" value="1"/>
</dbReference>
<keyword evidence="2" id="KW-0201">Cytochrome c-type biogenesis</keyword>
<keyword evidence="5" id="KW-0676">Redox-active center</keyword>
<keyword evidence="4" id="KW-1015">Disulfide bond</keyword>
<reference evidence="8" key="1">
    <citation type="submission" date="2014-03" db="EMBL/GenBank/DDBJ databases">
        <authorList>
            <person name="Urmite Genomes U."/>
        </authorList>
    </citation>
    <scope>NUCLEOTIDE SEQUENCE [LARGE SCALE GENOMIC DNA]</scope>
    <source>
        <strain evidence="8">HD-03</strain>
    </source>
</reference>
<dbReference type="GO" id="GO:0017004">
    <property type="term" value="P:cytochrome complex assembly"/>
    <property type="evidence" value="ECO:0007669"/>
    <property type="project" value="UniProtKB-KW"/>
</dbReference>
<evidence type="ECO:0000313" key="7">
    <source>
        <dbReference type="EMBL" id="CDQ21914.1"/>
    </source>
</evidence>
<dbReference type="NCBIfam" id="NF002854">
    <property type="entry name" value="PRK03147.1"/>
    <property type="match status" value="1"/>
</dbReference>
<evidence type="ECO:0000256" key="4">
    <source>
        <dbReference type="ARBA" id="ARBA00023157"/>
    </source>
</evidence>
<dbReference type="PANTHER" id="PTHR42852:SF6">
    <property type="entry name" value="THIOL:DISULFIDE INTERCHANGE PROTEIN DSBE"/>
    <property type="match status" value="1"/>
</dbReference>
<evidence type="ECO:0000313" key="8">
    <source>
        <dbReference type="Proteomes" id="UP000028868"/>
    </source>
</evidence>
<dbReference type="PROSITE" id="PS51352">
    <property type="entry name" value="THIOREDOXIN_2"/>
    <property type="match status" value="1"/>
</dbReference>
<sequence length="184" mass="20951">MMKEKTIKKKKRRLIFRTSMLAVMVGLVVFALVANGKDEQSVIAKGEEAPDFQLKKFGTDETIRLSDLKGKGVMVNFWATYCKPCKEEMPYMEELYPKYKEKGVEILAINLDSTELVVENFVNEYNLTFPILQDKNGQVMELYNIGPIPSTLFINPEGEIEEQVIGPLTLDKLEGHLQSITPEE</sequence>
<dbReference type="PANTHER" id="PTHR42852">
    <property type="entry name" value="THIOL:DISULFIDE INTERCHANGE PROTEIN DSBE"/>
    <property type="match status" value="1"/>
</dbReference>
<dbReference type="GO" id="GO:0016491">
    <property type="term" value="F:oxidoreductase activity"/>
    <property type="evidence" value="ECO:0007669"/>
    <property type="project" value="InterPro"/>
</dbReference>
<reference evidence="7 8" key="2">
    <citation type="submission" date="2014-05" db="EMBL/GenBank/DDBJ databases">
        <title>Draft genome sequence of Halobacillus karajensis HK-03.</title>
        <authorList>
            <person name="Khelaifia S."/>
            <person name="Croce O."/>
            <person name="Lagier J.C."/>
            <person name="Raoult D."/>
        </authorList>
    </citation>
    <scope>NUCLEOTIDE SEQUENCE [LARGE SCALE GENOMIC DNA]</scope>
    <source>
        <strain evidence="7 8">HD-03</strain>
    </source>
</reference>
<accession>A0A024P0X3</accession>
<comment type="subcellular location">
    <subcellularLocation>
        <location evidence="1">Cell envelope</location>
    </subcellularLocation>
</comment>
<dbReference type="EMBL" id="CCDI010000001">
    <property type="protein sequence ID" value="CDQ21914.1"/>
    <property type="molecule type" value="Genomic_DNA"/>
</dbReference>
<organism evidence="7 8">
    <name type="scientific">Halobacillus karajensis</name>
    <dbReference type="NCBI Taxonomy" id="195088"/>
    <lineage>
        <taxon>Bacteria</taxon>
        <taxon>Bacillati</taxon>
        <taxon>Bacillota</taxon>
        <taxon>Bacilli</taxon>
        <taxon>Bacillales</taxon>
        <taxon>Bacillaceae</taxon>
        <taxon>Halobacillus</taxon>
    </lineage>
</organism>
<dbReference type="SUPFAM" id="SSF52833">
    <property type="entry name" value="Thioredoxin-like"/>
    <property type="match status" value="1"/>
</dbReference>
<dbReference type="CDD" id="cd02966">
    <property type="entry name" value="TlpA_like_family"/>
    <property type="match status" value="1"/>
</dbReference>
<keyword evidence="3" id="KW-0812">Transmembrane</keyword>
<dbReference type="InterPro" id="IPR013766">
    <property type="entry name" value="Thioredoxin_domain"/>
</dbReference>
<dbReference type="InterPro" id="IPR000866">
    <property type="entry name" value="AhpC/TSA"/>
</dbReference>
<name>A0A024P0X3_9BACI</name>
<evidence type="ECO:0000256" key="3">
    <source>
        <dbReference type="ARBA" id="ARBA00022968"/>
    </source>
</evidence>
<evidence type="ECO:0000256" key="5">
    <source>
        <dbReference type="ARBA" id="ARBA00023284"/>
    </source>
</evidence>
<proteinExistence type="predicted"/>
<comment type="caution">
    <text evidence="7">The sequence shown here is derived from an EMBL/GenBank/DDBJ whole genome shotgun (WGS) entry which is preliminary data.</text>
</comment>
<evidence type="ECO:0000259" key="6">
    <source>
        <dbReference type="PROSITE" id="PS51352"/>
    </source>
</evidence>
<dbReference type="GO" id="GO:0030313">
    <property type="term" value="C:cell envelope"/>
    <property type="evidence" value="ECO:0007669"/>
    <property type="project" value="UniProtKB-SubCell"/>
</dbReference>
<evidence type="ECO:0000256" key="1">
    <source>
        <dbReference type="ARBA" id="ARBA00004196"/>
    </source>
</evidence>
<dbReference type="AlphaFoldDB" id="A0A024P0X3"/>
<dbReference type="InterPro" id="IPR050553">
    <property type="entry name" value="Thioredoxin_ResA/DsbE_sf"/>
</dbReference>
<dbReference type="Proteomes" id="UP000028868">
    <property type="component" value="Unassembled WGS sequence"/>
</dbReference>